<dbReference type="GO" id="GO:0005634">
    <property type="term" value="C:nucleus"/>
    <property type="evidence" value="ECO:0007669"/>
    <property type="project" value="UniProtKB-SubCell"/>
</dbReference>
<dbReference type="GO" id="GO:0043565">
    <property type="term" value="F:sequence-specific DNA binding"/>
    <property type="evidence" value="ECO:0007669"/>
    <property type="project" value="InterPro"/>
</dbReference>
<dbReference type="PROSITE" id="PS50811">
    <property type="entry name" value="WRKY"/>
    <property type="match status" value="1"/>
</dbReference>
<dbReference type="Proteomes" id="UP000797356">
    <property type="component" value="Chromosome 14"/>
</dbReference>
<dbReference type="InterPro" id="IPR044810">
    <property type="entry name" value="WRKY_plant"/>
</dbReference>
<evidence type="ECO:0000256" key="5">
    <source>
        <dbReference type="ARBA" id="ARBA00023242"/>
    </source>
</evidence>
<evidence type="ECO:0000256" key="2">
    <source>
        <dbReference type="ARBA" id="ARBA00023015"/>
    </source>
</evidence>
<keyword evidence="3" id="KW-0238">DNA-binding</keyword>
<organism evidence="7 8">
    <name type="scientific">Cocos nucifera</name>
    <name type="common">Coconut palm</name>
    <dbReference type="NCBI Taxonomy" id="13894"/>
    <lineage>
        <taxon>Eukaryota</taxon>
        <taxon>Viridiplantae</taxon>
        <taxon>Streptophyta</taxon>
        <taxon>Embryophyta</taxon>
        <taxon>Tracheophyta</taxon>
        <taxon>Spermatophyta</taxon>
        <taxon>Magnoliopsida</taxon>
        <taxon>Liliopsida</taxon>
        <taxon>Arecaceae</taxon>
        <taxon>Arecoideae</taxon>
        <taxon>Cocoseae</taxon>
        <taxon>Attaleinae</taxon>
        <taxon>Cocos</taxon>
    </lineage>
</organism>
<evidence type="ECO:0000259" key="6">
    <source>
        <dbReference type="PROSITE" id="PS50811"/>
    </source>
</evidence>
<dbReference type="SMART" id="SM00774">
    <property type="entry name" value="WRKY"/>
    <property type="match status" value="1"/>
</dbReference>
<dbReference type="Gene3D" id="2.20.25.80">
    <property type="entry name" value="WRKY domain"/>
    <property type="match status" value="1"/>
</dbReference>
<dbReference type="PANTHER" id="PTHR31221:SF283">
    <property type="entry name" value="WRKY DOMAIN-CONTAINING PROTEIN"/>
    <property type="match status" value="1"/>
</dbReference>
<evidence type="ECO:0000256" key="4">
    <source>
        <dbReference type="ARBA" id="ARBA00023163"/>
    </source>
</evidence>
<sequence length="227" mass="25783">MGPCLLRNFEQWGQVYRLPRRAARGVKAFFHPTRKVSMKARCPIRKIMQASQNLPAGAHSKLGSVAMSSYYSLLSSNSSENDWTNDMLFEISNHPAFNEEFSPACQKNEFLLQANGNHVNKTDAGDCSSKNKNAVKTALRGSSTKIAFKTKSEVEILDDGYKWRKYGKKMVKNNPNPRNYYRCSSEGCKVKKKVEREREDSSYVITTYEGVHNHDAPSFKHLAHQIP</sequence>
<dbReference type="OrthoDB" id="693960at2759"/>
<keyword evidence="4" id="KW-0804">Transcription</keyword>
<evidence type="ECO:0000313" key="7">
    <source>
        <dbReference type="EMBL" id="KAG1367581.1"/>
    </source>
</evidence>
<comment type="caution">
    <text evidence="7">The sequence shown here is derived from an EMBL/GenBank/DDBJ whole genome shotgun (WGS) entry which is preliminary data.</text>
</comment>
<dbReference type="AlphaFoldDB" id="A0A8K0IU29"/>
<keyword evidence="2" id="KW-0805">Transcription regulation</keyword>
<keyword evidence="5" id="KW-0539">Nucleus</keyword>
<dbReference type="PANTHER" id="PTHR31221">
    <property type="entry name" value="WRKY TRANSCRIPTION FACTOR PROTEIN 1-RELATED"/>
    <property type="match status" value="1"/>
</dbReference>
<dbReference type="FunFam" id="2.20.25.80:FF:000003">
    <property type="entry name" value="WRKY transcription factor 57"/>
    <property type="match status" value="1"/>
</dbReference>
<name>A0A8K0IU29_COCNU</name>
<dbReference type="EMBL" id="CM017885">
    <property type="protein sequence ID" value="KAG1367581.1"/>
    <property type="molecule type" value="Genomic_DNA"/>
</dbReference>
<evidence type="ECO:0000256" key="1">
    <source>
        <dbReference type="ARBA" id="ARBA00004123"/>
    </source>
</evidence>
<reference evidence="7" key="2">
    <citation type="submission" date="2019-07" db="EMBL/GenBank/DDBJ databases">
        <authorList>
            <person name="Yang Y."/>
            <person name="Bocs S."/>
            <person name="Baudouin L."/>
        </authorList>
    </citation>
    <scope>NUCLEOTIDE SEQUENCE</scope>
    <source>
        <tissue evidence="7">Spear leaf of Hainan Tall coconut</tissue>
    </source>
</reference>
<dbReference type="InterPro" id="IPR003657">
    <property type="entry name" value="WRKY_dom"/>
</dbReference>
<comment type="subcellular location">
    <subcellularLocation>
        <location evidence="1">Nucleus</location>
    </subcellularLocation>
</comment>
<evidence type="ECO:0000256" key="3">
    <source>
        <dbReference type="ARBA" id="ARBA00023125"/>
    </source>
</evidence>
<gene>
    <name evidence="7" type="ORF">COCNU_14G000490</name>
</gene>
<evidence type="ECO:0000313" key="8">
    <source>
        <dbReference type="Proteomes" id="UP000797356"/>
    </source>
</evidence>
<dbReference type="InterPro" id="IPR036576">
    <property type="entry name" value="WRKY_dom_sf"/>
</dbReference>
<dbReference type="Pfam" id="PF03106">
    <property type="entry name" value="WRKY"/>
    <property type="match status" value="1"/>
</dbReference>
<reference evidence="7" key="1">
    <citation type="journal article" date="2017" name="Gigascience">
        <title>The genome draft of coconut (Cocos nucifera).</title>
        <authorList>
            <person name="Xiao Y."/>
            <person name="Xu P."/>
            <person name="Fan H."/>
            <person name="Baudouin L."/>
            <person name="Xia W."/>
            <person name="Bocs S."/>
            <person name="Xu J."/>
            <person name="Li Q."/>
            <person name="Guo A."/>
            <person name="Zhou L."/>
            <person name="Li J."/>
            <person name="Wu Y."/>
            <person name="Ma Z."/>
            <person name="Armero A."/>
            <person name="Issali A.E."/>
            <person name="Liu N."/>
            <person name="Peng M."/>
            <person name="Yang Y."/>
        </authorList>
    </citation>
    <scope>NUCLEOTIDE SEQUENCE</scope>
    <source>
        <tissue evidence="7">Spear leaf of Hainan Tall coconut</tissue>
    </source>
</reference>
<protein>
    <submittedName>
        <fullName evidence="7">Putative WRKY transcription factor 45</fullName>
    </submittedName>
</protein>
<dbReference type="SUPFAM" id="SSF118290">
    <property type="entry name" value="WRKY DNA-binding domain"/>
    <property type="match status" value="1"/>
</dbReference>
<accession>A0A8K0IU29</accession>
<keyword evidence="8" id="KW-1185">Reference proteome</keyword>
<dbReference type="GO" id="GO:0003700">
    <property type="term" value="F:DNA-binding transcription factor activity"/>
    <property type="evidence" value="ECO:0007669"/>
    <property type="project" value="InterPro"/>
</dbReference>
<proteinExistence type="predicted"/>
<feature type="domain" description="WRKY" evidence="6">
    <location>
        <begin position="152"/>
        <end position="217"/>
    </location>
</feature>